<protein>
    <submittedName>
        <fullName evidence="1">Uncharacterized protein</fullName>
    </submittedName>
</protein>
<reference evidence="1 2" key="1">
    <citation type="submission" date="2007-06" db="EMBL/GenBank/DDBJ databases">
        <title>The Genome Sequence of Coccidioides posadasii RMSCC_3488.</title>
        <authorList>
            <consortium name="Coccidioides Genome Resources Consortium"/>
            <consortium name="The Broad Institute Genome Sequencing Platform"/>
            <person name="Henn M.R."/>
            <person name="Sykes S."/>
            <person name="Young S."/>
            <person name="Jaffe D."/>
            <person name="Berlin A."/>
            <person name="Alvarez P."/>
            <person name="Butler J."/>
            <person name="Gnerre S."/>
            <person name="Grabherr M."/>
            <person name="Mauceli E."/>
            <person name="Brockman W."/>
            <person name="Kodira C."/>
            <person name="Alvarado L."/>
            <person name="Zeng Q."/>
            <person name="Crawford M."/>
            <person name="Antoine C."/>
            <person name="Devon K."/>
            <person name="Galgiani J."/>
            <person name="Orsborn K."/>
            <person name="Lewis M.L."/>
            <person name="Nusbaum C."/>
            <person name="Galagan J."/>
            <person name="Birren B."/>
        </authorList>
    </citation>
    <scope>NUCLEOTIDE SEQUENCE [LARGE SCALE GENOMIC DNA]</scope>
    <source>
        <strain evidence="1 2">RMSCC 3488</strain>
    </source>
</reference>
<dbReference type="AlphaFoldDB" id="A0A0J6I516"/>
<dbReference type="VEuPathDB" id="FungiDB:CPAG_02821"/>
<dbReference type="Proteomes" id="UP000054567">
    <property type="component" value="Unassembled WGS sequence"/>
</dbReference>
<organism evidence="1 2">
    <name type="scientific">Coccidioides posadasii RMSCC 3488</name>
    <dbReference type="NCBI Taxonomy" id="454284"/>
    <lineage>
        <taxon>Eukaryota</taxon>
        <taxon>Fungi</taxon>
        <taxon>Dikarya</taxon>
        <taxon>Ascomycota</taxon>
        <taxon>Pezizomycotina</taxon>
        <taxon>Eurotiomycetes</taxon>
        <taxon>Eurotiomycetidae</taxon>
        <taxon>Onygenales</taxon>
        <taxon>Onygenaceae</taxon>
        <taxon>Coccidioides</taxon>
    </lineage>
</organism>
<accession>A0A0J6I516</accession>
<reference evidence="2" key="3">
    <citation type="journal article" date="2010" name="Genome Res.">
        <title>Population genomic sequencing of Coccidioides fungi reveals recent hybridization and transposon control.</title>
        <authorList>
            <person name="Neafsey D.E."/>
            <person name="Barker B.M."/>
            <person name="Sharpton T.J."/>
            <person name="Stajich J.E."/>
            <person name="Park D.J."/>
            <person name="Whiston E."/>
            <person name="Hung C.-Y."/>
            <person name="McMahan C."/>
            <person name="White J."/>
            <person name="Sykes S."/>
            <person name="Heiman D."/>
            <person name="Young S."/>
            <person name="Zeng Q."/>
            <person name="Abouelleil A."/>
            <person name="Aftuck L."/>
            <person name="Bessette D."/>
            <person name="Brown A."/>
            <person name="FitzGerald M."/>
            <person name="Lui A."/>
            <person name="Macdonald J.P."/>
            <person name="Priest M."/>
            <person name="Orbach M.J."/>
            <person name="Galgiani J.N."/>
            <person name="Kirkland T.N."/>
            <person name="Cole G.T."/>
            <person name="Birren B.W."/>
            <person name="Henn M.R."/>
            <person name="Taylor J.W."/>
            <person name="Rounsley S.D."/>
        </authorList>
    </citation>
    <scope>NUCLEOTIDE SEQUENCE [LARGE SCALE GENOMIC DNA]</scope>
    <source>
        <strain evidence="2">RMSCC 3488</strain>
    </source>
</reference>
<evidence type="ECO:0000313" key="2">
    <source>
        <dbReference type="Proteomes" id="UP000054567"/>
    </source>
</evidence>
<proteinExistence type="predicted"/>
<reference evidence="2" key="2">
    <citation type="journal article" date="2009" name="Genome Res.">
        <title>Comparative genomic analyses of the human fungal pathogens Coccidioides and their relatives.</title>
        <authorList>
            <person name="Sharpton T.J."/>
            <person name="Stajich J.E."/>
            <person name="Rounsley S.D."/>
            <person name="Gardner M.J."/>
            <person name="Wortman J.R."/>
            <person name="Jordar V.S."/>
            <person name="Maiti R."/>
            <person name="Kodira C.D."/>
            <person name="Neafsey D.E."/>
            <person name="Zeng Q."/>
            <person name="Hung C.-Y."/>
            <person name="McMahan C."/>
            <person name="Muszewska A."/>
            <person name="Grynberg M."/>
            <person name="Mandel M.A."/>
            <person name="Kellner E.M."/>
            <person name="Barker B.M."/>
            <person name="Galgiani J.N."/>
            <person name="Orbach M.J."/>
            <person name="Kirkland T.N."/>
            <person name="Cole G.T."/>
            <person name="Henn M.R."/>
            <person name="Birren B.W."/>
            <person name="Taylor J.W."/>
        </authorList>
    </citation>
    <scope>NUCLEOTIDE SEQUENCE [LARGE SCALE GENOMIC DNA]</scope>
    <source>
        <strain evidence="2">RMSCC 3488</strain>
    </source>
</reference>
<dbReference type="OrthoDB" id="5422293at2759"/>
<name>A0A0J6I516_COCPO</name>
<gene>
    <name evidence="1" type="ORF">CPAG_02821</name>
</gene>
<dbReference type="EMBL" id="DS268109">
    <property type="protein sequence ID" value="KMM66482.1"/>
    <property type="molecule type" value="Genomic_DNA"/>
</dbReference>
<sequence length="153" mass="17264">MLIDLFNGTSNVYSKRLPAENPSLFQSPSPLSEIMEVIKNGELLHLRQVGLSQLYFPIQKDNDRIRYAILASMAEALVNAFNWRLELGLRRGNSMDDSQLGENFLKEEPPPWALEVGPLAGPLILTRSQTESTLHEAFARRNIQASMGYLYTV</sequence>
<evidence type="ECO:0000313" key="1">
    <source>
        <dbReference type="EMBL" id="KMM66482.1"/>
    </source>
</evidence>